<comment type="similarity">
    <text evidence="4">Belongs to the FlbT family.</text>
</comment>
<keyword evidence="5" id="KW-0969">Cilium</keyword>
<evidence type="ECO:0000256" key="2">
    <source>
        <dbReference type="ARBA" id="ARBA00022795"/>
    </source>
</evidence>
<keyword evidence="6" id="KW-1185">Reference proteome</keyword>
<reference evidence="5 6" key="1">
    <citation type="submission" date="2016-09" db="EMBL/GenBank/DDBJ databases">
        <title>Rhizobium sp. nov., a novel species isolated from the rice rhizosphere.</title>
        <authorList>
            <person name="Zhao J."/>
            <person name="Zhang X."/>
        </authorList>
    </citation>
    <scope>NUCLEOTIDE SEQUENCE [LARGE SCALE GENOMIC DNA]</scope>
    <source>
        <strain evidence="5 6">1.7048</strain>
    </source>
</reference>
<protein>
    <recommendedName>
        <fullName evidence="4">Probable flagellum biosynthesis repressor protein FlbT</fullName>
    </recommendedName>
</protein>
<dbReference type="GO" id="GO:0044781">
    <property type="term" value="P:bacterial-type flagellum organization"/>
    <property type="evidence" value="ECO:0007669"/>
    <property type="project" value="UniProtKB-KW"/>
</dbReference>
<dbReference type="PIRSF" id="PIRSF009533">
    <property type="entry name" value="FlbT"/>
    <property type="match status" value="1"/>
</dbReference>
<dbReference type="Proteomes" id="UP000186364">
    <property type="component" value="Unassembled WGS sequence"/>
</dbReference>
<dbReference type="NCBIfam" id="NF001995">
    <property type="entry name" value="PRK00794.1-1"/>
    <property type="match status" value="1"/>
</dbReference>
<dbReference type="RefSeq" id="WP_075629370.1">
    <property type="nucleotide sequence ID" value="NZ_FOAM01000013.1"/>
</dbReference>
<keyword evidence="1 4" id="KW-0678">Repressor</keyword>
<dbReference type="EMBL" id="MKIP01000058">
    <property type="protein sequence ID" value="OLP58164.1"/>
    <property type="molecule type" value="Genomic_DNA"/>
</dbReference>
<dbReference type="HAMAP" id="MF_00783">
    <property type="entry name" value="FlbT"/>
    <property type="match status" value="1"/>
</dbReference>
<keyword evidence="5" id="KW-0966">Cell projection</keyword>
<dbReference type="AlphaFoldDB" id="A0A1Q9ARV6"/>
<keyword evidence="3 4" id="KW-0694">RNA-binding</keyword>
<dbReference type="GO" id="GO:1902209">
    <property type="term" value="P:negative regulation of bacterial-type flagellum assembly"/>
    <property type="evidence" value="ECO:0007669"/>
    <property type="project" value="UniProtKB-UniRule"/>
</dbReference>
<keyword evidence="5" id="KW-0282">Flagellum</keyword>
<dbReference type="GO" id="GO:0006402">
    <property type="term" value="P:mRNA catabolic process"/>
    <property type="evidence" value="ECO:0007669"/>
    <property type="project" value="InterPro"/>
</dbReference>
<evidence type="ECO:0000256" key="3">
    <source>
        <dbReference type="ARBA" id="ARBA00022884"/>
    </source>
</evidence>
<comment type="function">
    <text evidence="4">Has a post-transcriptional repressor function in flagellum biogenesis. Associates with the 5'-UTR of fljK mRNA and promotes its degradation.</text>
</comment>
<dbReference type="OrthoDB" id="7932924at2"/>
<organism evidence="5 6">
    <name type="scientific">Xaviernesmea oryzae</name>
    <dbReference type="NCBI Taxonomy" id="464029"/>
    <lineage>
        <taxon>Bacteria</taxon>
        <taxon>Pseudomonadati</taxon>
        <taxon>Pseudomonadota</taxon>
        <taxon>Alphaproteobacteria</taxon>
        <taxon>Hyphomicrobiales</taxon>
        <taxon>Rhizobiaceae</taxon>
        <taxon>Rhizobium/Agrobacterium group</taxon>
        <taxon>Xaviernesmea</taxon>
    </lineage>
</organism>
<dbReference type="Pfam" id="PF07378">
    <property type="entry name" value="FlbT"/>
    <property type="match status" value="1"/>
</dbReference>
<dbReference type="GO" id="GO:0048027">
    <property type="term" value="F:mRNA 5'-UTR binding"/>
    <property type="evidence" value="ECO:0007669"/>
    <property type="project" value="UniProtKB-UniRule"/>
</dbReference>
<comment type="caution">
    <text evidence="5">The sequence shown here is derived from an EMBL/GenBank/DDBJ whole genome shotgun (WGS) entry which is preliminary data.</text>
</comment>
<evidence type="ECO:0000256" key="4">
    <source>
        <dbReference type="HAMAP-Rule" id="MF_00783"/>
    </source>
</evidence>
<evidence type="ECO:0000313" key="5">
    <source>
        <dbReference type="EMBL" id="OLP58164.1"/>
    </source>
</evidence>
<dbReference type="InterPro" id="IPR009967">
    <property type="entry name" value="Flagellum_FlbT"/>
</dbReference>
<gene>
    <name evidence="4" type="primary">flbT</name>
    <name evidence="5" type="ORF">BJF93_05935</name>
</gene>
<proteinExistence type="inferred from homology"/>
<sequence length="149" mass="16963">MKSTLRISLKSGERIFVNGAVLRVDRKVAVEFLNDVTFLLENHVLQPEDATTPLKQLYFIAQMILINPEGAEQSTAMFRKSVVMLLSCFKHDEVLAELKRIDALVVQGRAFDALKAIRGLYTIEDQILNSHEITPATVEQIRREIAPWR</sequence>
<evidence type="ECO:0000256" key="1">
    <source>
        <dbReference type="ARBA" id="ARBA00022491"/>
    </source>
</evidence>
<accession>A0A1Q9ARV6</accession>
<evidence type="ECO:0000313" key="6">
    <source>
        <dbReference type="Proteomes" id="UP000186364"/>
    </source>
</evidence>
<keyword evidence="2 4" id="KW-1005">Bacterial flagellum biogenesis</keyword>
<name>A0A1Q9ARV6_9HYPH</name>